<accession>A0AAV0VTD8</accession>
<dbReference type="AlphaFoldDB" id="A0AAV0VTD8"/>
<organism evidence="2 3">
    <name type="scientific">Macrosiphum euphorbiae</name>
    <name type="common">potato aphid</name>
    <dbReference type="NCBI Taxonomy" id="13131"/>
    <lineage>
        <taxon>Eukaryota</taxon>
        <taxon>Metazoa</taxon>
        <taxon>Ecdysozoa</taxon>
        <taxon>Arthropoda</taxon>
        <taxon>Hexapoda</taxon>
        <taxon>Insecta</taxon>
        <taxon>Pterygota</taxon>
        <taxon>Neoptera</taxon>
        <taxon>Paraneoptera</taxon>
        <taxon>Hemiptera</taxon>
        <taxon>Sternorrhyncha</taxon>
        <taxon>Aphidomorpha</taxon>
        <taxon>Aphidoidea</taxon>
        <taxon>Aphididae</taxon>
        <taxon>Macrosiphini</taxon>
        <taxon>Macrosiphum</taxon>
    </lineage>
</organism>
<sequence length="135" mass="15373">MAFAKAVTNANGAATINFLMELITSYGVPKYFCSDRDTHFKNKEVEYACKKLGIEQIFSSAYHPQTNGMTELMNKIICSSLTHYVNENQKQWSLYYKMVVFAYNTCPSSRLKVSPFYLLHGMEANQPLDNKLMSG</sequence>
<dbReference type="InterPro" id="IPR001584">
    <property type="entry name" value="Integrase_cat-core"/>
</dbReference>
<feature type="domain" description="Integrase catalytic" evidence="1">
    <location>
        <begin position="1"/>
        <end position="123"/>
    </location>
</feature>
<evidence type="ECO:0000313" key="3">
    <source>
        <dbReference type="Proteomes" id="UP001160148"/>
    </source>
</evidence>
<name>A0AAV0VTD8_9HEMI</name>
<evidence type="ECO:0000259" key="1">
    <source>
        <dbReference type="PROSITE" id="PS50994"/>
    </source>
</evidence>
<dbReference type="InterPro" id="IPR050951">
    <property type="entry name" value="Retrovirus_Pol_polyprotein"/>
</dbReference>
<comment type="caution">
    <text evidence="2">The sequence shown here is derived from an EMBL/GenBank/DDBJ whole genome shotgun (WGS) entry which is preliminary data.</text>
</comment>
<dbReference type="InterPro" id="IPR036397">
    <property type="entry name" value="RNaseH_sf"/>
</dbReference>
<dbReference type="EMBL" id="CARXXK010000001">
    <property type="protein sequence ID" value="CAI6344986.1"/>
    <property type="molecule type" value="Genomic_DNA"/>
</dbReference>
<dbReference type="Proteomes" id="UP001160148">
    <property type="component" value="Unassembled WGS sequence"/>
</dbReference>
<dbReference type="GO" id="GO:0015074">
    <property type="term" value="P:DNA integration"/>
    <property type="evidence" value="ECO:0007669"/>
    <property type="project" value="InterPro"/>
</dbReference>
<dbReference type="Gene3D" id="3.30.420.10">
    <property type="entry name" value="Ribonuclease H-like superfamily/Ribonuclease H"/>
    <property type="match status" value="1"/>
</dbReference>
<reference evidence="2 3" key="1">
    <citation type="submission" date="2023-01" db="EMBL/GenBank/DDBJ databases">
        <authorList>
            <person name="Whitehead M."/>
        </authorList>
    </citation>
    <scope>NUCLEOTIDE SEQUENCE [LARGE SCALE GENOMIC DNA]</scope>
</reference>
<protein>
    <recommendedName>
        <fullName evidence="1">Integrase catalytic domain-containing protein</fullName>
    </recommendedName>
</protein>
<gene>
    <name evidence="2" type="ORF">MEUPH1_LOCUS2051</name>
</gene>
<dbReference type="PANTHER" id="PTHR37984:SF5">
    <property type="entry name" value="PROTEIN NYNRIN-LIKE"/>
    <property type="match status" value="1"/>
</dbReference>
<proteinExistence type="predicted"/>
<dbReference type="SUPFAM" id="SSF53098">
    <property type="entry name" value="Ribonuclease H-like"/>
    <property type="match status" value="1"/>
</dbReference>
<keyword evidence="3" id="KW-1185">Reference proteome</keyword>
<dbReference type="GO" id="GO:0003676">
    <property type="term" value="F:nucleic acid binding"/>
    <property type="evidence" value="ECO:0007669"/>
    <property type="project" value="InterPro"/>
</dbReference>
<dbReference type="InterPro" id="IPR012337">
    <property type="entry name" value="RNaseH-like_sf"/>
</dbReference>
<dbReference type="PANTHER" id="PTHR37984">
    <property type="entry name" value="PROTEIN CBG26694"/>
    <property type="match status" value="1"/>
</dbReference>
<evidence type="ECO:0000313" key="2">
    <source>
        <dbReference type="EMBL" id="CAI6344986.1"/>
    </source>
</evidence>
<dbReference type="PROSITE" id="PS50994">
    <property type="entry name" value="INTEGRASE"/>
    <property type="match status" value="1"/>
</dbReference>